<protein>
    <recommendedName>
        <fullName evidence="3">Acyl-coenzyme A thioesterase PaaI, contains HGG motif</fullName>
    </recommendedName>
</protein>
<evidence type="ECO:0000313" key="1">
    <source>
        <dbReference type="EMBL" id="SNY84461.1"/>
    </source>
</evidence>
<name>A0A285LM76_9NOCA</name>
<accession>A0A285LM76</accession>
<proteinExistence type="predicted"/>
<evidence type="ECO:0008006" key="3">
    <source>
        <dbReference type="Google" id="ProtNLM"/>
    </source>
</evidence>
<dbReference type="InterPro" id="IPR029069">
    <property type="entry name" value="HotDog_dom_sf"/>
</dbReference>
<dbReference type="Gene3D" id="3.10.129.10">
    <property type="entry name" value="Hotdog Thioesterase"/>
    <property type="match status" value="1"/>
</dbReference>
<dbReference type="InterPro" id="IPR027961">
    <property type="entry name" value="DUF4442"/>
</dbReference>
<organism evidence="1 2">
    <name type="scientific">Nocardia amikacinitolerans</name>
    <dbReference type="NCBI Taxonomy" id="756689"/>
    <lineage>
        <taxon>Bacteria</taxon>
        <taxon>Bacillati</taxon>
        <taxon>Actinomycetota</taxon>
        <taxon>Actinomycetes</taxon>
        <taxon>Mycobacteriales</taxon>
        <taxon>Nocardiaceae</taxon>
        <taxon>Nocardia</taxon>
    </lineage>
</organism>
<dbReference type="OrthoDB" id="9814774at2"/>
<dbReference type="STRING" id="1379680.GCA_001612615_03413"/>
<evidence type="ECO:0000313" key="2">
    <source>
        <dbReference type="Proteomes" id="UP000219565"/>
    </source>
</evidence>
<gene>
    <name evidence="1" type="ORF">SAMN04244553_3634</name>
</gene>
<keyword evidence="2" id="KW-1185">Reference proteome</keyword>
<dbReference type="Proteomes" id="UP000219565">
    <property type="component" value="Unassembled WGS sequence"/>
</dbReference>
<reference evidence="1 2" key="1">
    <citation type="submission" date="2017-09" db="EMBL/GenBank/DDBJ databases">
        <authorList>
            <person name="Ehlers B."/>
            <person name="Leendertz F.H."/>
        </authorList>
    </citation>
    <scope>NUCLEOTIDE SEQUENCE [LARGE SCALE GENOMIC DNA]</scope>
    <source>
        <strain evidence="1 2">DSM 45537</strain>
    </source>
</reference>
<dbReference type="AlphaFoldDB" id="A0A285LM76"/>
<sequence>MVMASTLRKLSARQFRLMTNAYPVFLMGGVRIEHVADDWSSVTVRHKVSGWNKNHAGVAFGGILSMMTDPFFGLMALWQLGDGYRVWNTTATTEFVRPGRGLVRVTMLMPPEDMAKIRGNLEADGVSRTNHSAELVGADGELVARTSQELYVRKHSR</sequence>
<dbReference type="SUPFAM" id="SSF54637">
    <property type="entry name" value="Thioesterase/thiol ester dehydrase-isomerase"/>
    <property type="match status" value="1"/>
</dbReference>
<dbReference type="Pfam" id="PF14539">
    <property type="entry name" value="DUF4442"/>
    <property type="match status" value="1"/>
</dbReference>
<dbReference type="EMBL" id="OBEG01000003">
    <property type="protein sequence ID" value="SNY84461.1"/>
    <property type="molecule type" value="Genomic_DNA"/>
</dbReference>